<evidence type="ECO:0000259" key="7">
    <source>
        <dbReference type="PROSITE" id="PS50072"/>
    </source>
</evidence>
<keyword evidence="5" id="KW-0697">Rotamase</keyword>
<keyword evidence="5" id="KW-0413">Isomerase</keyword>
<evidence type="ECO:0000256" key="3">
    <source>
        <dbReference type="ARBA" id="ARBA00023242"/>
    </source>
</evidence>
<dbReference type="PANTHER" id="PTHR45625">
    <property type="entry name" value="PEPTIDYL-PROLYL CIS-TRANS ISOMERASE-RELATED"/>
    <property type="match status" value="1"/>
</dbReference>
<comment type="function">
    <text evidence="5">PPIases accelerate the folding of proteins. It catalyzes the cis-trans isomerization of proline imidic peptide bonds in oligopeptides.</text>
</comment>
<protein>
    <recommendedName>
        <fullName evidence="5">Peptidyl-prolyl cis-trans isomerase</fullName>
        <shortName evidence="5">PPIase</shortName>
        <ecNumber evidence="5">5.2.1.8</ecNumber>
    </recommendedName>
</protein>
<dbReference type="InterPro" id="IPR002130">
    <property type="entry name" value="Cyclophilin-type_PPIase_dom"/>
</dbReference>
<evidence type="ECO:0000256" key="4">
    <source>
        <dbReference type="ARBA" id="ARBA00046368"/>
    </source>
</evidence>
<proteinExistence type="inferred from homology"/>
<evidence type="ECO:0000256" key="6">
    <source>
        <dbReference type="SAM" id="MobiDB-lite"/>
    </source>
</evidence>
<comment type="similarity">
    <text evidence="2 5">Belongs to the cyclophilin-type PPIase family.</text>
</comment>
<dbReference type="eggNOG" id="KOG0885">
    <property type="taxonomic scope" value="Eukaryota"/>
</dbReference>
<name>A0A1X7TA65_AMPQE</name>
<dbReference type="Pfam" id="PF00160">
    <property type="entry name" value="Pro_isomerase"/>
    <property type="match status" value="1"/>
</dbReference>
<dbReference type="SUPFAM" id="SSF50891">
    <property type="entry name" value="Cyclophilin-like"/>
    <property type="match status" value="1"/>
</dbReference>
<feature type="region of interest" description="Disordered" evidence="6">
    <location>
        <begin position="70"/>
        <end position="90"/>
    </location>
</feature>
<evidence type="ECO:0000256" key="2">
    <source>
        <dbReference type="ARBA" id="ARBA00007365"/>
    </source>
</evidence>
<evidence type="ECO:0000313" key="8">
    <source>
        <dbReference type="EnsemblMetazoa" id="Aqu2.1.11446_001"/>
    </source>
</evidence>
<keyword evidence="3" id="KW-0539">Nucleus</keyword>
<dbReference type="PROSITE" id="PS50072">
    <property type="entry name" value="CSA_PPIASE_2"/>
    <property type="match status" value="1"/>
</dbReference>
<accession>A0A1X7TA65</accession>
<dbReference type="STRING" id="400682.A0A1X7TA65"/>
<dbReference type="PRINTS" id="PR00153">
    <property type="entry name" value="CSAPPISMRASE"/>
</dbReference>
<comment type="subcellular location">
    <subcellularLocation>
        <location evidence="1">Nucleus</location>
    </subcellularLocation>
</comment>
<dbReference type="OrthoDB" id="442970at2759"/>
<evidence type="ECO:0000256" key="1">
    <source>
        <dbReference type="ARBA" id="ARBA00004123"/>
    </source>
</evidence>
<dbReference type="InterPro" id="IPR044666">
    <property type="entry name" value="Cyclophilin_A-like"/>
</dbReference>
<dbReference type="GO" id="GO:0006457">
    <property type="term" value="P:protein folding"/>
    <property type="evidence" value="ECO:0007669"/>
    <property type="project" value="InterPro"/>
</dbReference>
<dbReference type="PANTHER" id="PTHR45625:SF6">
    <property type="entry name" value="SPLICEOSOME-ASSOCIATED PROTEIN CWC27 HOMOLOG"/>
    <property type="match status" value="1"/>
</dbReference>
<dbReference type="GO" id="GO:0003755">
    <property type="term" value="F:peptidyl-prolyl cis-trans isomerase activity"/>
    <property type="evidence" value="ECO:0007669"/>
    <property type="project" value="UniProtKB-UniRule"/>
</dbReference>
<feature type="domain" description="PPIase cyclophilin-type" evidence="7">
    <location>
        <begin position="19"/>
        <end position="83"/>
    </location>
</feature>
<comment type="subunit">
    <text evidence="4">Part of the activated spliceosome B/catalytic step 1 spliceosome, one of the forms of the spliceosome which has a well-formed active site but still cannot catalyze the branching reaction and is composed at least of 52 proteins, the U2, U5 and U6 snRNAs and the pre-mRNA. Recruited during early steps of activated spliceosome B maturation, it is probably one of the first proteins released from this complex as he matures to the spliceosome C complex. Component of the minor spliceosome, which splices U12-type introns.</text>
</comment>
<dbReference type="AlphaFoldDB" id="A0A1X7TA65"/>
<dbReference type="EC" id="5.2.1.8" evidence="5"/>
<dbReference type="Gene3D" id="2.40.100.10">
    <property type="entry name" value="Cyclophilin-like"/>
    <property type="match status" value="1"/>
</dbReference>
<organism evidence="8">
    <name type="scientific">Amphimedon queenslandica</name>
    <name type="common">Sponge</name>
    <dbReference type="NCBI Taxonomy" id="400682"/>
    <lineage>
        <taxon>Eukaryota</taxon>
        <taxon>Metazoa</taxon>
        <taxon>Porifera</taxon>
        <taxon>Demospongiae</taxon>
        <taxon>Heteroscleromorpha</taxon>
        <taxon>Haplosclerida</taxon>
        <taxon>Niphatidae</taxon>
        <taxon>Amphimedon</taxon>
    </lineage>
</organism>
<dbReference type="InParanoid" id="A0A1X7TA65"/>
<dbReference type="GO" id="GO:0071013">
    <property type="term" value="C:catalytic step 2 spliceosome"/>
    <property type="evidence" value="ECO:0007669"/>
    <property type="project" value="TreeGrafter"/>
</dbReference>
<dbReference type="PROSITE" id="PS00170">
    <property type="entry name" value="CSA_PPIASE_1"/>
    <property type="match status" value="1"/>
</dbReference>
<reference evidence="8" key="1">
    <citation type="submission" date="2017-05" db="UniProtKB">
        <authorList>
            <consortium name="EnsemblMetazoa"/>
        </authorList>
    </citation>
    <scope>IDENTIFICATION</scope>
</reference>
<evidence type="ECO:0000256" key="5">
    <source>
        <dbReference type="RuleBase" id="RU363019"/>
    </source>
</evidence>
<comment type="catalytic activity">
    <reaction evidence="5">
        <text>[protein]-peptidylproline (omega=180) = [protein]-peptidylproline (omega=0)</text>
        <dbReference type="Rhea" id="RHEA:16237"/>
        <dbReference type="Rhea" id="RHEA-COMP:10747"/>
        <dbReference type="Rhea" id="RHEA-COMP:10748"/>
        <dbReference type="ChEBI" id="CHEBI:83833"/>
        <dbReference type="ChEBI" id="CHEBI:83834"/>
        <dbReference type="EC" id="5.2.1.8"/>
    </reaction>
</comment>
<sequence length="90" mass="9931">MSSIYITEPPTKGKVLLKTTLGDIDIELWSKETPLACRNFIQLCLEDYYNDTIFHRVVFEFVAQGGDPTGTGEGGESIYGSPFKVSPSLP</sequence>
<dbReference type="InterPro" id="IPR020892">
    <property type="entry name" value="Cyclophilin-type_PPIase_CS"/>
</dbReference>
<dbReference type="EnsemblMetazoa" id="Aqu2.1.11446_001">
    <property type="protein sequence ID" value="Aqu2.1.11446_001"/>
    <property type="gene ID" value="Aqu2.1.11446"/>
</dbReference>
<dbReference type="InterPro" id="IPR029000">
    <property type="entry name" value="Cyclophilin-like_dom_sf"/>
</dbReference>